<dbReference type="InterPro" id="IPR002350">
    <property type="entry name" value="Kazal_dom"/>
</dbReference>
<comment type="caution">
    <text evidence="8">Lacks conserved residue(s) required for the propagation of feature annotation.</text>
</comment>
<proteinExistence type="inferred from homology"/>
<dbReference type="OrthoDB" id="5062115at2759"/>
<dbReference type="GO" id="GO:0043252">
    <property type="term" value="P:sodium-independent organic anion transport"/>
    <property type="evidence" value="ECO:0007669"/>
    <property type="project" value="TreeGrafter"/>
</dbReference>
<keyword evidence="8" id="KW-0406">Ion transport</keyword>
<feature type="transmembrane region" description="Helical" evidence="8">
    <location>
        <begin position="323"/>
        <end position="342"/>
    </location>
</feature>
<dbReference type="GO" id="GO:0006811">
    <property type="term" value="P:monoatomic ion transport"/>
    <property type="evidence" value="ECO:0007669"/>
    <property type="project" value="UniProtKB-KW"/>
</dbReference>
<keyword evidence="4 8" id="KW-0812">Transmembrane</keyword>
<name>A0A7R9MBR4_9ACAR</name>
<dbReference type="Gene3D" id="1.20.1250.20">
    <property type="entry name" value="MFS general substrate transporter like domains"/>
    <property type="match status" value="1"/>
</dbReference>
<evidence type="ECO:0000256" key="3">
    <source>
        <dbReference type="ARBA" id="ARBA00022475"/>
    </source>
</evidence>
<reference evidence="11" key="1">
    <citation type="submission" date="2020-11" db="EMBL/GenBank/DDBJ databases">
        <authorList>
            <person name="Tran Van P."/>
        </authorList>
    </citation>
    <scope>NUCLEOTIDE SEQUENCE</scope>
</reference>
<evidence type="ECO:0000256" key="4">
    <source>
        <dbReference type="ARBA" id="ARBA00022692"/>
    </source>
</evidence>
<feature type="transmembrane region" description="Helical" evidence="8">
    <location>
        <begin position="395"/>
        <end position="414"/>
    </location>
</feature>
<evidence type="ECO:0000313" key="11">
    <source>
        <dbReference type="EMBL" id="CAD7656745.1"/>
    </source>
</evidence>
<organism evidence="11">
    <name type="scientific">Oppiella nova</name>
    <dbReference type="NCBI Taxonomy" id="334625"/>
    <lineage>
        <taxon>Eukaryota</taxon>
        <taxon>Metazoa</taxon>
        <taxon>Ecdysozoa</taxon>
        <taxon>Arthropoda</taxon>
        <taxon>Chelicerata</taxon>
        <taxon>Arachnida</taxon>
        <taxon>Acari</taxon>
        <taxon>Acariformes</taxon>
        <taxon>Sarcoptiformes</taxon>
        <taxon>Oribatida</taxon>
        <taxon>Brachypylina</taxon>
        <taxon>Oppioidea</taxon>
        <taxon>Oppiidae</taxon>
        <taxon>Oppiella</taxon>
    </lineage>
</organism>
<evidence type="ECO:0000256" key="9">
    <source>
        <dbReference type="SAM" id="MobiDB-lite"/>
    </source>
</evidence>
<evidence type="ECO:0000313" key="12">
    <source>
        <dbReference type="Proteomes" id="UP000728032"/>
    </source>
</evidence>
<keyword evidence="5 8" id="KW-1133">Transmembrane helix</keyword>
<feature type="transmembrane region" description="Helical" evidence="8">
    <location>
        <begin position="37"/>
        <end position="58"/>
    </location>
</feature>
<dbReference type="InterPro" id="IPR004156">
    <property type="entry name" value="OATP"/>
</dbReference>
<evidence type="ECO:0000256" key="1">
    <source>
        <dbReference type="ARBA" id="ARBA00004651"/>
    </source>
</evidence>
<accession>A0A7R9MBR4</accession>
<sequence>MTYKSDDISPVPESSEYTCGLGSWRAQWLQKFASTKMFMFIFGTLGIIQGAAFTYMIASTTSLERRYAFGSKVTGLILTADNVVELTMSPVFGYLATRVHRPRMIAYCQVVVALGCYLAALPYFIYGPGVHLLNTDVKGLVLNKSVEYCDSNRLDGHDCDGPTGASSTVVLAIVLLWLGSFCNGIGFVAFFTIGIPFIDDSVKKKNSPLYLSATGAVQFCGPTLGFMLSSYCLTYYENPFLDPDIDPRDPRWVGAWWIGFIVIGTGILIFTVPMFLFPQSFNKSDHKTSDALNGNSIANESPAKVSQEKSIWERTVLLVKNPIYVCFVLGTTARLFAVLGYMTFKSKYIESEYKTSASTANLFSGIISVVPTAAGVFLGGLFIRKFLPGPRVLTAFVTIVEMIGAMGLLSALFLSCPQSQFAGTTLQSQFELQSQCNSQCQCSTKLFQPICGPDNITNYFSPCFAGCQSQSINSTDNVRINMTSIIFKVYSNCDCFEGSATDGYCDTDCGNNFHIYITLLGISGIIGCLAKTGNSIISFRIVRKEDKTFIYPLVYGALADASCLIWESSCGHRGNCWAYDTPTFRRRLHGLTLGLYFIGSLFDIIVIFLSSRIKNLYDDEVDGEESDSMSDMKLNTIGGQTSQHN</sequence>
<keyword evidence="8" id="KW-0813">Transport</keyword>
<feature type="transmembrane region" description="Helical" evidence="8">
    <location>
        <begin position="256"/>
        <end position="277"/>
    </location>
</feature>
<dbReference type="CDD" id="cd17336">
    <property type="entry name" value="MFS_SLCO_OATP"/>
    <property type="match status" value="1"/>
</dbReference>
<keyword evidence="3" id="KW-1003">Cell membrane</keyword>
<dbReference type="AlphaFoldDB" id="A0A7R9MBR4"/>
<evidence type="ECO:0000256" key="5">
    <source>
        <dbReference type="ARBA" id="ARBA00022989"/>
    </source>
</evidence>
<dbReference type="EMBL" id="CAJPVJ010011673">
    <property type="protein sequence ID" value="CAG2173932.1"/>
    <property type="molecule type" value="Genomic_DNA"/>
</dbReference>
<feature type="transmembrane region" description="Helical" evidence="8">
    <location>
        <begin position="588"/>
        <end position="609"/>
    </location>
</feature>
<dbReference type="EMBL" id="OC926498">
    <property type="protein sequence ID" value="CAD7656745.1"/>
    <property type="molecule type" value="Genomic_DNA"/>
</dbReference>
<feature type="transmembrane region" description="Helical" evidence="8">
    <location>
        <begin position="513"/>
        <end position="537"/>
    </location>
</feature>
<dbReference type="NCBIfam" id="TIGR00805">
    <property type="entry name" value="oat"/>
    <property type="match status" value="1"/>
</dbReference>
<dbReference type="GO" id="GO:0016323">
    <property type="term" value="C:basolateral plasma membrane"/>
    <property type="evidence" value="ECO:0007669"/>
    <property type="project" value="TreeGrafter"/>
</dbReference>
<gene>
    <name evidence="11" type="ORF">ONB1V03_LOCUS13381</name>
</gene>
<dbReference type="SUPFAM" id="SSF103473">
    <property type="entry name" value="MFS general substrate transporter"/>
    <property type="match status" value="2"/>
</dbReference>
<feature type="domain" description="Kazal-like" evidence="10">
    <location>
        <begin position="430"/>
        <end position="494"/>
    </location>
</feature>
<keyword evidence="12" id="KW-1185">Reference proteome</keyword>
<dbReference type="Pfam" id="PF03137">
    <property type="entry name" value="OATP"/>
    <property type="match status" value="1"/>
</dbReference>
<dbReference type="Proteomes" id="UP000728032">
    <property type="component" value="Unassembled WGS sequence"/>
</dbReference>
<feature type="transmembrane region" description="Helical" evidence="8">
    <location>
        <begin position="170"/>
        <end position="197"/>
    </location>
</feature>
<feature type="region of interest" description="Disordered" evidence="9">
    <location>
        <begin position="623"/>
        <end position="645"/>
    </location>
</feature>
<dbReference type="GO" id="GO:0015347">
    <property type="term" value="F:sodium-independent organic anion transmembrane transporter activity"/>
    <property type="evidence" value="ECO:0007669"/>
    <property type="project" value="TreeGrafter"/>
</dbReference>
<evidence type="ECO:0000256" key="7">
    <source>
        <dbReference type="ARBA" id="ARBA00023157"/>
    </source>
</evidence>
<feature type="transmembrane region" description="Helical" evidence="8">
    <location>
        <begin position="104"/>
        <end position="126"/>
    </location>
</feature>
<evidence type="ECO:0000256" key="6">
    <source>
        <dbReference type="ARBA" id="ARBA00023136"/>
    </source>
</evidence>
<keyword evidence="7" id="KW-1015">Disulfide bond</keyword>
<evidence type="ECO:0000256" key="2">
    <source>
        <dbReference type="ARBA" id="ARBA00009657"/>
    </source>
</evidence>
<evidence type="ECO:0000259" key="10">
    <source>
        <dbReference type="PROSITE" id="PS51465"/>
    </source>
</evidence>
<feature type="transmembrane region" description="Helical" evidence="8">
    <location>
        <begin position="362"/>
        <end position="383"/>
    </location>
</feature>
<dbReference type="PANTHER" id="PTHR11388:SF76">
    <property type="entry name" value="SOLUTE CARRIER ORGANIC ANION TRANSPORTER FAMILY MEMBER"/>
    <property type="match status" value="1"/>
</dbReference>
<evidence type="ECO:0000256" key="8">
    <source>
        <dbReference type="RuleBase" id="RU362056"/>
    </source>
</evidence>
<protein>
    <recommendedName>
        <fullName evidence="8">Solute carrier organic anion transporter family member</fullName>
    </recommendedName>
</protein>
<dbReference type="PROSITE" id="PS51465">
    <property type="entry name" value="KAZAL_2"/>
    <property type="match status" value="1"/>
</dbReference>
<dbReference type="InterPro" id="IPR036259">
    <property type="entry name" value="MFS_trans_sf"/>
</dbReference>
<dbReference type="PANTHER" id="PTHR11388">
    <property type="entry name" value="ORGANIC ANION TRANSPORTER"/>
    <property type="match status" value="1"/>
</dbReference>
<dbReference type="SUPFAM" id="SSF100895">
    <property type="entry name" value="Kazal-type serine protease inhibitors"/>
    <property type="match status" value="1"/>
</dbReference>
<dbReference type="InterPro" id="IPR036058">
    <property type="entry name" value="Kazal_dom_sf"/>
</dbReference>
<comment type="similarity">
    <text evidence="2 8">Belongs to the organo anion transporter (TC 2.A.60) family.</text>
</comment>
<keyword evidence="6 8" id="KW-0472">Membrane</keyword>
<feature type="transmembrane region" description="Helical" evidence="8">
    <location>
        <begin position="209"/>
        <end position="236"/>
    </location>
</feature>
<comment type="subcellular location">
    <subcellularLocation>
        <location evidence="1 8">Cell membrane</location>
        <topology evidence="1 8">Multi-pass membrane protein</topology>
    </subcellularLocation>
</comment>
<feature type="transmembrane region" description="Helical" evidence="8">
    <location>
        <begin position="549"/>
        <end position="568"/>
    </location>
</feature>